<keyword evidence="2" id="KW-1185">Reference proteome</keyword>
<dbReference type="AlphaFoldDB" id="A0A392UX88"/>
<dbReference type="Proteomes" id="UP000265520">
    <property type="component" value="Unassembled WGS sequence"/>
</dbReference>
<reference evidence="1 2" key="1">
    <citation type="journal article" date="2018" name="Front. Plant Sci.">
        <title>Red Clover (Trifolium pratense) and Zigzag Clover (T. medium) - A Picture of Genomic Similarities and Differences.</title>
        <authorList>
            <person name="Dluhosova J."/>
            <person name="Istvanek J."/>
            <person name="Nedelnik J."/>
            <person name="Repkova J."/>
        </authorList>
    </citation>
    <scope>NUCLEOTIDE SEQUENCE [LARGE SCALE GENOMIC DNA]</scope>
    <source>
        <strain evidence="2">cv. 10/8</strain>
        <tissue evidence="1">Leaf</tissue>
    </source>
</reference>
<dbReference type="EMBL" id="LXQA010977806">
    <property type="protein sequence ID" value="MCI79619.1"/>
    <property type="molecule type" value="Genomic_DNA"/>
</dbReference>
<protein>
    <submittedName>
        <fullName evidence="1">Uncharacterized protein</fullName>
    </submittedName>
</protein>
<sequence length="34" mass="3583">MQRAVAAVESYEAYILEVAAEHGGGTQVVVVVHV</sequence>
<accession>A0A392UX88</accession>
<organism evidence="1 2">
    <name type="scientific">Trifolium medium</name>
    <dbReference type="NCBI Taxonomy" id="97028"/>
    <lineage>
        <taxon>Eukaryota</taxon>
        <taxon>Viridiplantae</taxon>
        <taxon>Streptophyta</taxon>
        <taxon>Embryophyta</taxon>
        <taxon>Tracheophyta</taxon>
        <taxon>Spermatophyta</taxon>
        <taxon>Magnoliopsida</taxon>
        <taxon>eudicotyledons</taxon>
        <taxon>Gunneridae</taxon>
        <taxon>Pentapetalae</taxon>
        <taxon>rosids</taxon>
        <taxon>fabids</taxon>
        <taxon>Fabales</taxon>
        <taxon>Fabaceae</taxon>
        <taxon>Papilionoideae</taxon>
        <taxon>50 kb inversion clade</taxon>
        <taxon>NPAAA clade</taxon>
        <taxon>Hologalegina</taxon>
        <taxon>IRL clade</taxon>
        <taxon>Trifolieae</taxon>
        <taxon>Trifolium</taxon>
    </lineage>
</organism>
<evidence type="ECO:0000313" key="2">
    <source>
        <dbReference type="Proteomes" id="UP000265520"/>
    </source>
</evidence>
<name>A0A392UX88_9FABA</name>
<feature type="non-terminal residue" evidence="1">
    <location>
        <position position="34"/>
    </location>
</feature>
<comment type="caution">
    <text evidence="1">The sequence shown here is derived from an EMBL/GenBank/DDBJ whole genome shotgun (WGS) entry which is preliminary data.</text>
</comment>
<proteinExistence type="predicted"/>
<evidence type="ECO:0000313" key="1">
    <source>
        <dbReference type="EMBL" id="MCI79619.1"/>
    </source>
</evidence>